<dbReference type="EMBL" id="VJVZ01000019">
    <property type="protein sequence ID" value="TRW21480.1"/>
    <property type="molecule type" value="Genomic_DNA"/>
</dbReference>
<comment type="caution">
    <text evidence="7">The sequence shown here is derived from an EMBL/GenBank/DDBJ whole genome shotgun (WGS) entry which is preliminary data.</text>
</comment>
<evidence type="ECO:0000313" key="7">
    <source>
        <dbReference type="EMBL" id="TRW21480.1"/>
    </source>
</evidence>
<dbReference type="AlphaFoldDB" id="A0A552UTK7"/>
<keyword evidence="2 5" id="KW-0812">Transmembrane</keyword>
<accession>A0A552UTK7</accession>
<dbReference type="RefSeq" id="WP_143375246.1">
    <property type="nucleotide sequence ID" value="NZ_VJVZ01000019.1"/>
</dbReference>
<dbReference type="Proteomes" id="UP000320643">
    <property type="component" value="Unassembled WGS sequence"/>
</dbReference>
<evidence type="ECO:0000256" key="2">
    <source>
        <dbReference type="ARBA" id="ARBA00022692"/>
    </source>
</evidence>
<evidence type="ECO:0000259" key="6">
    <source>
        <dbReference type="Pfam" id="PF07291"/>
    </source>
</evidence>
<comment type="subcellular location">
    <subcellularLocation>
        <location evidence="1">Membrane</location>
        <topology evidence="1">Multi-pass membrane protein</topology>
    </subcellularLocation>
</comment>
<evidence type="ECO:0000256" key="5">
    <source>
        <dbReference type="SAM" id="Phobius"/>
    </source>
</evidence>
<feature type="transmembrane region" description="Helical" evidence="5">
    <location>
        <begin position="58"/>
        <end position="80"/>
    </location>
</feature>
<evidence type="ECO:0000256" key="1">
    <source>
        <dbReference type="ARBA" id="ARBA00004141"/>
    </source>
</evidence>
<evidence type="ECO:0000256" key="3">
    <source>
        <dbReference type="ARBA" id="ARBA00022989"/>
    </source>
</evidence>
<feature type="transmembrane region" description="Helical" evidence="5">
    <location>
        <begin position="129"/>
        <end position="146"/>
    </location>
</feature>
<reference evidence="7 8" key="1">
    <citation type="submission" date="2019-07" db="EMBL/GenBank/DDBJ databases">
        <title>Flavobacterium sp. nov., isolated from glacier ice.</title>
        <authorList>
            <person name="Liu Q."/>
            <person name="Xin Y.-H."/>
        </authorList>
    </citation>
    <scope>NUCLEOTIDE SEQUENCE [LARGE SCALE GENOMIC DNA]</scope>
    <source>
        <strain evidence="7 8">ZT4R6</strain>
    </source>
</reference>
<dbReference type="Pfam" id="PF07291">
    <property type="entry name" value="MauE"/>
    <property type="match status" value="1"/>
</dbReference>
<feature type="domain" description="Methylamine utilisation protein MauE" evidence="6">
    <location>
        <begin position="19"/>
        <end position="143"/>
    </location>
</feature>
<protein>
    <recommendedName>
        <fullName evidence="6">Methylamine utilisation protein MauE domain-containing protein</fullName>
    </recommendedName>
</protein>
<dbReference type="GO" id="GO:0016020">
    <property type="term" value="C:membrane"/>
    <property type="evidence" value="ECO:0007669"/>
    <property type="project" value="UniProtKB-SubCell"/>
</dbReference>
<sequence length="151" mass="16984">MGTIIFPAPSVRRAKTYNAIVFYICLACIFLFLSSAYTKIVEHERFVHGLSKVLSIGLLAPIVGWLVPLMEILIGILLIIPKTQKLGLYAFTSLMIVFTFYIGGMMIWADKLPCHCNLFIEKLSWGQHLLFNLACIILAIIAVRLSKSKNH</sequence>
<proteinExistence type="predicted"/>
<dbReference type="OrthoDB" id="673785at2"/>
<organism evidence="7 8">
    <name type="scientific">Flavobacterium zepuense</name>
    <dbReference type="NCBI Taxonomy" id="2593302"/>
    <lineage>
        <taxon>Bacteria</taxon>
        <taxon>Pseudomonadati</taxon>
        <taxon>Bacteroidota</taxon>
        <taxon>Flavobacteriia</taxon>
        <taxon>Flavobacteriales</taxon>
        <taxon>Flavobacteriaceae</taxon>
        <taxon>Flavobacterium</taxon>
    </lineage>
</organism>
<keyword evidence="8" id="KW-1185">Reference proteome</keyword>
<keyword evidence="4 5" id="KW-0472">Membrane</keyword>
<gene>
    <name evidence="7" type="ORF">FMM05_20230</name>
</gene>
<evidence type="ECO:0000313" key="8">
    <source>
        <dbReference type="Proteomes" id="UP000320643"/>
    </source>
</evidence>
<name>A0A552UTK7_9FLAO</name>
<dbReference type="InterPro" id="IPR009908">
    <property type="entry name" value="Methylamine_util_MauE"/>
</dbReference>
<evidence type="ECO:0000256" key="4">
    <source>
        <dbReference type="ARBA" id="ARBA00023136"/>
    </source>
</evidence>
<feature type="transmembrane region" description="Helical" evidence="5">
    <location>
        <begin position="87"/>
        <end position="109"/>
    </location>
</feature>
<feature type="transmembrane region" description="Helical" evidence="5">
    <location>
        <begin position="20"/>
        <end position="38"/>
    </location>
</feature>
<dbReference type="GO" id="GO:0030416">
    <property type="term" value="P:methylamine metabolic process"/>
    <property type="evidence" value="ECO:0007669"/>
    <property type="project" value="InterPro"/>
</dbReference>
<keyword evidence="3 5" id="KW-1133">Transmembrane helix</keyword>